<evidence type="ECO:0000256" key="2">
    <source>
        <dbReference type="ARBA" id="ARBA00022857"/>
    </source>
</evidence>
<dbReference type="GO" id="GO:0016491">
    <property type="term" value="F:oxidoreductase activity"/>
    <property type="evidence" value="ECO:0007669"/>
    <property type="project" value="UniProtKB-KW"/>
</dbReference>
<gene>
    <name evidence="4" type="ORF">DM02DRAFT_702875</name>
</gene>
<evidence type="ECO:0000313" key="5">
    <source>
        <dbReference type="Proteomes" id="UP000244855"/>
    </source>
</evidence>
<dbReference type="Gene3D" id="3.40.50.720">
    <property type="entry name" value="NAD(P)-binding Rossmann-like Domain"/>
    <property type="match status" value="1"/>
</dbReference>
<protein>
    <submittedName>
        <fullName evidence="4">Short-chain dehydrogenase/reductase-like protein SDR</fullName>
    </submittedName>
</protein>
<dbReference type="Proteomes" id="UP000244855">
    <property type="component" value="Unassembled WGS sequence"/>
</dbReference>
<dbReference type="SUPFAM" id="SSF51735">
    <property type="entry name" value="NAD(P)-binding Rossmann-fold domains"/>
    <property type="match status" value="1"/>
</dbReference>
<reference evidence="4 5" key="1">
    <citation type="journal article" date="2018" name="Sci. Rep.">
        <title>Comparative genomics provides insights into the lifestyle and reveals functional heterogeneity of dark septate endophytic fungi.</title>
        <authorList>
            <person name="Knapp D.G."/>
            <person name="Nemeth J.B."/>
            <person name="Barry K."/>
            <person name="Hainaut M."/>
            <person name="Henrissat B."/>
            <person name="Johnson J."/>
            <person name="Kuo A."/>
            <person name="Lim J.H.P."/>
            <person name="Lipzen A."/>
            <person name="Nolan M."/>
            <person name="Ohm R.A."/>
            <person name="Tamas L."/>
            <person name="Grigoriev I.V."/>
            <person name="Spatafora J.W."/>
            <person name="Nagy L.G."/>
            <person name="Kovacs G.M."/>
        </authorList>
    </citation>
    <scope>NUCLEOTIDE SEQUENCE [LARGE SCALE GENOMIC DNA]</scope>
    <source>
        <strain evidence="4 5">DSE2036</strain>
    </source>
</reference>
<dbReference type="InterPro" id="IPR036291">
    <property type="entry name" value="NAD(P)-bd_dom_sf"/>
</dbReference>
<keyword evidence="5" id="KW-1185">Reference proteome</keyword>
<evidence type="ECO:0000256" key="1">
    <source>
        <dbReference type="ARBA" id="ARBA00006484"/>
    </source>
</evidence>
<dbReference type="EMBL" id="KZ805347">
    <property type="protein sequence ID" value="PVI02110.1"/>
    <property type="molecule type" value="Genomic_DNA"/>
</dbReference>
<sequence>MAPFNTILLLGATSGLGESAAKRLLGQGKKVIVTGRRQARLDALKAEGLETYAMDVSDLAAIPKHLDTLFTTYPDIDTVWINSGMATRFSVKDITSCTDAELTLEVTTNLTSAAIIARHTIPRFIARGEDAASHFLITTSGLAYVPIPFFPVYNACKAGLHYFLVSLRQQLKDSPVCVIEIVPPFVETEYTRKNKDQAPKNVQAMSLIDYEDEVFEQLDNVPAKELKEIGAGPSKLRVKTWRDGLGAMIAKGPFAD</sequence>
<organism evidence="4 5">
    <name type="scientific">Periconia macrospinosa</name>
    <dbReference type="NCBI Taxonomy" id="97972"/>
    <lineage>
        <taxon>Eukaryota</taxon>
        <taxon>Fungi</taxon>
        <taxon>Dikarya</taxon>
        <taxon>Ascomycota</taxon>
        <taxon>Pezizomycotina</taxon>
        <taxon>Dothideomycetes</taxon>
        <taxon>Pleosporomycetidae</taxon>
        <taxon>Pleosporales</taxon>
        <taxon>Massarineae</taxon>
        <taxon>Periconiaceae</taxon>
        <taxon>Periconia</taxon>
    </lineage>
</organism>
<dbReference type="InterPro" id="IPR002347">
    <property type="entry name" value="SDR_fam"/>
</dbReference>
<name>A0A2V1DZ10_9PLEO</name>
<dbReference type="STRING" id="97972.A0A2V1DZ10"/>
<dbReference type="PROSITE" id="PS00061">
    <property type="entry name" value="ADH_SHORT"/>
    <property type="match status" value="1"/>
</dbReference>
<dbReference type="PRINTS" id="PR00081">
    <property type="entry name" value="GDHRDH"/>
</dbReference>
<dbReference type="OrthoDB" id="37659at2759"/>
<accession>A0A2V1DZ10</accession>
<dbReference type="InterPro" id="IPR020904">
    <property type="entry name" value="Sc_DH/Rdtase_CS"/>
</dbReference>
<dbReference type="PANTHER" id="PTHR43669:SF3">
    <property type="entry name" value="ALCOHOL DEHYDROGENASE, PUTATIVE (AFU_ORTHOLOGUE AFUA_3G03445)-RELATED"/>
    <property type="match status" value="1"/>
</dbReference>
<evidence type="ECO:0000313" key="4">
    <source>
        <dbReference type="EMBL" id="PVI02110.1"/>
    </source>
</evidence>
<proteinExistence type="inferred from homology"/>
<evidence type="ECO:0000256" key="3">
    <source>
        <dbReference type="ARBA" id="ARBA00023002"/>
    </source>
</evidence>
<keyword evidence="2" id="KW-0521">NADP</keyword>
<keyword evidence="3" id="KW-0560">Oxidoreductase</keyword>
<comment type="similarity">
    <text evidence="1">Belongs to the short-chain dehydrogenases/reductases (SDR) family.</text>
</comment>
<dbReference type="Pfam" id="PF00106">
    <property type="entry name" value="adh_short"/>
    <property type="match status" value="1"/>
</dbReference>
<dbReference type="PANTHER" id="PTHR43669">
    <property type="entry name" value="5-KETO-D-GLUCONATE 5-REDUCTASE"/>
    <property type="match status" value="1"/>
</dbReference>
<dbReference type="AlphaFoldDB" id="A0A2V1DZ10"/>